<dbReference type="SUPFAM" id="SSF51735">
    <property type="entry name" value="NAD(P)-binding Rossmann-fold domains"/>
    <property type="match status" value="1"/>
</dbReference>
<evidence type="ECO:0000313" key="5">
    <source>
        <dbReference type="Proteomes" id="UP001215598"/>
    </source>
</evidence>
<evidence type="ECO:0000259" key="3">
    <source>
        <dbReference type="Pfam" id="PF05368"/>
    </source>
</evidence>
<dbReference type="EMBL" id="JARKIB010000346">
    <property type="protein sequence ID" value="KAJ7713288.1"/>
    <property type="molecule type" value="Genomic_DNA"/>
</dbReference>
<dbReference type="InterPro" id="IPR051164">
    <property type="entry name" value="NmrA-like_oxidored"/>
</dbReference>
<dbReference type="AlphaFoldDB" id="A0AAD7H6Q2"/>
<comment type="similarity">
    <text evidence="1">Belongs to the NmrA-type oxidoreductase family.</text>
</comment>
<dbReference type="PANTHER" id="PTHR42748:SF7">
    <property type="entry name" value="NMRA LIKE REDOX SENSOR 1-RELATED"/>
    <property type="match status" value="1"/>
</dbReference>
<organism evidence="4 5">
    <name type="scientific">Mycena metata</name>
    <dbReference type="NCBI Taxonomy" id="1033252"/>
    <lineage>
        <taxon>Eukaryota</taxon>
        <taxon>Fungi</taxon>
        <taxon>Dikarya</taxon>
        <taxon>Basidiomycota</taxon>
        <taxon>Agaricomycotina</taxon>
        <taxon>Agaricomycetes</taxon>
        <taxon>Agaricomycetidae</taxon>
        <taxon>Agaricales</taxon>
        <taxon>Marasmiineae</taxon>
        <taxon>Mycenaceae</taxon>
        <taxon>Mycena</taxon>
    </lineage>
</organism>
<dbReference type="PANTHER" id="PTHR42748">
    <property type="entry name" value="NITROGEN METABOLITE REPRESSION PROTEIN NMRA FAMILY MEMBER"/>
    <property type="match status" value="1"/>
</dbReference>
<feature type="domain" description="NmrA-like" evidence="3">
    <location>
        <begin position="17"/>
        <end position="255"/>
    </location>
</feature>
<evidence type="ECO:0000256" key="1">
    <source>
        <dbReference type="ARBA" id="ARBA00006328"/>
    </source>
</evidence>
<proteinExistence type="inferred from homology"/>
<dbReference type="InterPro" id="IPR036291">
    <property type="entry name" value="NAD(P)-bd_dom_sf"/>
</dbReference>
<name>A0AAD7H6Q2_9AGAR</name>
<keyword evidence="2" id="KW-0521">NADP</keyword>
<sequence>MGAVAGLNAGTPLITTGASVVDALLKDGTFTPRAITRDPDSEASKKLKARGVDVVKGDTADKASLVSGLQGSEGVFGVTLSVWSPDALSEQTHGRNIIDASKEIGAKFFVFSSTPNLTKLSGGKYKVSIYDDKADIEEYLKASGLANASLHLGGFAETLTDQSRPRLKKTDTGFDMAVPRYSATALEAWTWVGHDVGQAALALFKNYTDPSKNISGKAYPVVTAELTFPDLTTMISKALGVEVTFTSVPTCGIPMIDEMFAAHAEYNGLYTSTPVPNPDLVALGAKFGTMEEFVETEIKKRFG</sequence>
<dbReference type="Gene3D" id="3.90.25.10">
    <property type="entry name" value="UDP-galactose 4-epimerase, domain 1"/>
    <property type="match status" value="1"/>
</dbReference>
<evidence type="ECO:0000256" key="2">
    <source>
        <dbReference type="ARBA" id="ARBA00022857"/>
    </source>
</evidence>
<comment type="caution">
    <text evidence="4">The sequence shown here is derived from an EMBL/GenBank/DDBJ whole genome shotgun (WGS) entry which is preliminary data.</text>
</comment>
<dbReference type="Pfam" id="PF05368">
    <property type="entry name" value="NmrA"/>
    <property type="match status" value="1"/>
</dbReference>
<reference evidence="4" key="1">
    <citation type="submission" date="2023-03" db="EMBL/GenBank/DDBJ databases">
        <title>Massive genome expansion in bonnet fungi (Mycena s.s.) driven by repeated elements and novel gene families across ecological guilds.</title>
        <authorList>
            <consortium name="Lawrence Berkeley National Laboratory"/>
            <person name="Harder C.B."/>
            <person name="Miyauchi S."/>
            <person name="Viragh M."/>
            <person name="Kuo A."/>
            <person name="Thoen E."/>
            <person name="Andreopoulos B."/>
            <person name="Lu D."/>
            <person name="Skrede I."/>
            <person name="Drula E."/>
            <person name="Henrissat B."/>
            <person name="Morin E."/>
            <person name="Kohler A."/>
            <person name="Barry K."/>
            <person name="LaButti K."/>
            <person name="Morin E."/>
            <person name="Salamov A."/>
            <person name="Lipzen A."/>
            <person name="Mereny Z."/>
            <person name="Hegedus B."/>
            <person name="Baldrian P."/>
            <person name="Stursova M."/>
            <person name="Weitz H."/>
            <person name="Taylor A."/>
            <person name="Grigoriev I.V."/>
            <person name="Nagy L.G."/>
            <person name="Martin F."/>
            <person name="Kauserud H."/>
        </authorList>
    </citation>
    <scope>NUCLEOTIDE SEQUENCE</scope>
    <source>
        <strain evidence="4">CBHHK182m</strain>
    </source>
</reference>
<dbReference type="InterPro" id="IPR008030">
    <property type="entry name" value="NmrA-like"/>
</dbReference>
<keyword evidence="5" id="KW-1185">Reference proteome</keyword>
<protein>
    <submittedName>
        <fullName evidence="4">NAD(P)-binding protein</fullName>
    </submittedName>
</protein>
<accession>A0AAD7H6Q2</accession>
<evidence type="ECO:0000313" key="4">
    <source>
        <dbReference type="EMBL" id="KAJ7713288.1"/>
    </source>
</evidence>
<gene>
    <name evidence="4" type="ORF">B0H16DRAFT_1743434</name>
</gene>
<dbReference type="Proteomes" id="UP001215598">
    <property type="component" value="Unassembled WGS sequence"/>
</dbReference>
<dbReference type="Gene3D" id="3.40.50.720">
    <property type="entry name" value="NAD(P)-binding Rossmann-like Domain"/>
    <property type="match status" value="1"/>
</dbReference>